<reference evidence="1" key="2">
    <citation type="submission" date="2014-03" db="EMBL/GenBank/DDBJ databases">
        <authorList>
            <person name="Urmite Genomes"/>
        </authorList>
    </citation>
    <scope>NUCLEOTIDE SEQUENCE</scope>
    <source>
        <strain evidence="1">S1</strain>
    </source>
</reference>
<dbReference type="Proteomes" id="UP000028863">
    <property type="component" value="Unassembled WGS sequence"/>
</dbReference>
<sequence>MPIRKKKRPLYQVILPTPVIIEDQGVEKEVIAFRDNHGFILTKGEIIEARDELIKEIERSKEFYVLEGVEEAIRIENMKTCLSSPSFEMENSRFPMLI</sequence>
<evidence type="ECO:0000313" key="2">
    <source>
        <dbReference type="Proteomes" id="UP000028863"/>
    </source>
</evidence>
<dbReference type="RefSeq" id="WP_036575930.1">
    <property type="nucleotide sequence ID" value="NZ_CABLBW010000001.1"/>
</dbReference>
<name>W9BB66_9BACI</name>
<dbReference type="AlphaFoldDB" id="W9BB66"/>
<organism evidence="1 2">
    <name type="scientific">Oceanobacillus picturae</name>
    <dbReference type="NCBI Taxonomy" id="171693"/>
    <lineage>
        <taxon>Bacteria</taxon>
        <taxon>Bacillati</taxon>
        <taxon>Bacillota</taxon>
        <taxon>Bacilli</taxon>
        <taxon>Bacillales</taxon>
        <taxon>Bacillaceae</taxon>
        <taxon>Oceanobacillus</taxon>
    </lineage>
</organism>
<reference evidence="1" key="1">
    <citation type="submission" date="2014-03" db="EMBL/GenBank/DDBJ databases">
        <title>Draft genome sequencing of Oceanobacillus picturae strain S1 isolated from human gut.</title>
        <authorList>
            <person name="Croce O."/>
            <person name="Lagier J.C."/>
            <person name="Raoult D."/>
        </authorList>
    </citation>
    <scope>NUCLEOTIDE SEQUENCE [LARGE SCALE GENOMIC DNA]</scope>
    <source>
        <strain evidence="1">S1</strain>
    </source>
</reference>
<evidence type="ECO:0000313" key="1">
    <source>
        <dbReference type="EMBL" id="CDO03660.1"/>
    </source>
</evidence>
<keyword evidence="2" id="KW-1185">Reference proteome</keyword>
<comment type="caution">
    <text evidence="1">The sequence shown here is derived from an EMBL/GenBank/DDBJ whole genome shotgun (WGS) entry which is preliminary data.</text>
</comment>
<proteinExistence type="predicted"/>
<accession>W9BB66</accession>
<gene>
    <name evidence="1" type="ORF">BN988_02178</name>
</gene>
<protein>
    <submittedName>
        <fullName evidence="1">Uncharacterized protein</fullName>
    </submittedName>
</protein>
<dbReference type="STRING" id="171693.BN988_02178"/>
<dbReference type="EMBL" id="CCAX010000001">
    <property type="protein sequence ID" value="CDO03660.1"/>
    <property type="molecule type" value="Genomic_DNA"/>
</dbReference>